<dbReference type="PROSITE" id="PS51195">
    <property type="entry name" value="Q_MOTIF"/>
    <property type="match status" value="1"/>
</dbReference>
<evidence type="ECO:0000256" key="8">
    <source>
        <dbReference type="SAM" id="MobiDB-lite"/>
    </source>
</evidence>
<evidence type="ECO:0000259" key="11">
    <source>
        <dbReference type="PROSITE" id="PS51195"/>
    </source>
</evidence>
<dbReference type="GO" id="GO:0003723">
    <property type="term" value="F:RNA binding"/>
    <property type="evidence" value="ECO:0007669"/>
    <property type="project" value="UniProtKB-KW"/>
</dbReference>
<dbReference type="PANTHER" id="PTHR47958">
    <property type="entry name" value="ATP-DEPENDENT RNA HELICASE DBP3"/>
    <property type="match status" value="1"/>
</dbReference>
<dbReference type="SMART" id="SM00490">
    <property type="entry name" value="HELICc"/>
    <property type="match status" value="1"/>
</dbReference>
<dbReference type="InterPro" id="IPR000629">
    <property type="entry name" value="RNA-helicase_DEAD-box_CS"/>
</dbReference>
<feature type="region of interest" description="Disordered" evidence="8">
    <location>
        <begin position="1"/>
        <end position="22"/>
    </location>
</feature>
<dbReference type="Pfam" id="PF00270">
    <property type="entry name" value="DEAD"/>
    <property type="match status" value="1"/>
</dbReference>
<dbReference type="EMBL" id="MK500568">
    <property type="protein sequence ID" value="QBK92180.1"/>
    <property type="molecule type" value="Genomic_DNA"/>
</dbReference>
<evidence type="ECO:0000259" key="9">
    <source>
        <dbReference type="PROSITE" id="PS51192"/>
    </source>
</evidence>
<dbReference type="InterPro" id="IPR001650">
    <property type="entry name" value="Helicase_C-like"/>
</dbReference>
<dbReference type="InterPro" id="IPR027417">
    <property type="entry name" value="P-loop_NTPase"/>
</dbReference>
<proteinExistence type="predicted"/>
<dbReference type="PROSITE" id="PS51192">
    <property type="entry name" value="HELICASE_ATP_BIND_1"/>
    <property type="match status" value="1"/>
</dbReference>
<accession>A0A481ZAJ0</accession>
<keyword evidence="6" id="KW-0694">RNA-binding</keyword>
<evidence type="ECO:0000256" key="1">
    <source>
        <dbReference type="ARBA" id="ARBA00012552"/>
    </source>
</evidence>
<keyword evidence="4 12" id="KW-0347">Helicase</keyword>
<feature type="domain" description="DEAD-box RNA helicase Q" evidence="11">
    <location>
        <begin position="23"/>
        <end position="51"/>
    </location>
</feature>
<evidence type="ECO:0000256" key="7">
    <source>
        <dbReference type="PROSITE-ProRule" id="PRU00552"/>
    </source>
</evidence>
<keyword evidence="3" id="KW-0378">Hydrolase</keyword>
<dbReference type="PROSITE" id="PS00039">
    <property type="entry name" value="DEAD_ATP_HELICASE"/>
    <property type="match status" value="1"/>
</dbReference>
<dbReference type="SMART" id="SM00487">
    <property type="entry name" value="DEXDc"/>
    <property type="match status" value="1"/>
</dbReference>
<feature type="short sequence motif" description="Q motif" evidence="7">
    <location>
        <begin position="23"/>
        <end position="51"/>
    </location>
</feature>
<keyword evidence="5" id="KW-0067">ATP-binding</keyword>
<dbReference type="Gene3D" id="3.40.50.300">
    <property type="entry name" value="P-loop containing nucleotide triphosphate hydrolases"/>
    <property type="match status" value="2"/>
</dbReference>
<sequence length="396" mass="44839">MQFEKENSQETGNHEVPTVPTYQKFDDMDLPDAILRGIYSYGFEYPSVIQQQAIVPLKEGNDVIAQAQSGTGKTGAFTIGSLSRIDFDQCFPQVLIVAPTRELAEQIELVVQSIGNVAGVKTRACIGGRKAMEDADELRRGVHVVVGTTGRVIDLMRRGILKCDHLQSFILDEADEMLSLGFQEDIRMMFRFIPSDVQVGIFSATLPLEALEIAKKFMKDPVRILVKQEELTLEGITQFYVDCQRDDYKYEVLKELYAELNIGQAVIFCNSRTRVNRLREDLERDNFTVSSTHGAMDHSERRDVMRKFREGGARILIATDLLARGIDVQQVSVVINYDLPKSKESYLHKIGRGARFGRKAVAISFVTRRDMRDLQEIEKYYDTVIDAMPSNIGTYI</sequence>
<evidence type="ECO:0000256" key="3">
    <source>
        <dbReference type="ARBA" id="ARBA00022801"/>
    </source>
</evidence>
<dbReference type="PROSITE" id="PS51194">
    <property type="entry name" value="HELICASE_CTER"/>
    <property type="match status" value="1"/>
</dbReference>
<gene>
    <name evidence="12" type="ORF">LCPAC304_05270</name>
</gene>
<protein>
    <recommendedName>
        <fullName evidence="1">RNA helicase</fullName>
        <ecNumber evidence="1">3.6.4.13</ecNumber>
    </recommendedName>
</protein>
<dbReference type="InterPro" id="IPR011545">
    <property type="entry name" value="DEAD/DEAH_box_helicase_dom"/>
</dbReference>
<feature type="domain" description="Helicase C-terminal" evidence="10">
    <location>
        <begin position="252"/>
        <end position="396"/>
    </location>
</feature>
<organism evidence="12">
    <name type="scientific">Pithovirus LCPAC304</name>
    <dbReference type="NCBI Taxonomy" id="2506594"/>
    <lineage>
        <taxon>Viruses</taxon>
        <taxon>Pithoviruses</taxon>
    </lineage>
</organism>
<dbReference type="GO" id="GO:0016787">
    <property type="term" value="F:hydrolase activity"/>
    <property type="evidence" value="ECO:0007669"/>
    <property type="project" value="UniProtKB-KW"/>
</dbReference>
<dbReference type="CDD" id="cd18787">
    <property type="entry name" value="SF2_C_DEAD"/>
    <property type="match status" value="1"/>
</dbReference>
<dbReference type="InterPro" id="IPR014014">
    <property type="entry name" value="RNA_helicase_DEAD_Q_motif"/>
</dbReference>
<dbReference type="SUPFAM" id="SSF52540">
    <property type="entry name" value="P-loop containing nucleoside triphosphate hydrolases"/>
    <property type="match status" value="1"/>
</dbReference>
<dbReference type="Pfam" id="PF00271">
    <property type="entry name" value="Helicase_C"/>
    <property type="match status" value="1"/>
</dbReference>
<evidence type="ECO:0000256" key="6">
    <source>
        <dbReference type="ARBA" id="ARBA00022884"/>
    </source>
</evidence>
<evidence type="ECO:0000259" key="10">
    <source>
        <dbReference type="PROSITE" id="PS51194"/>
    </source>
</evidence>
<dbReference type="InterPro" id="IPR014001">
    <property type="entry name" value="Helicase_ATP-bd"/>
</dbReference>
<evidence type="ECO:0000256" key="2">
    <source>
        <dbReference type="ARBA" id="ARBA00022741"/>
    </source>
</evidence>
<evidence type="ECO:0000313" key="12">
    <source>
        <dbReference type="EMBL" id="QBK92180.1"/>
    </source>
</evidence>
<dbReference type="FunFam" id="3.40.50.300:FF:000031">
    <property type="entry name" value="Eukaryotic initiation factor 4A-III"/>
    <property type="match status" value="1"/>
</dbReference>
<evidence type="ECO:0000256" key="5">
    <source>
        <dbReference type="ARBA" id="ARBA00022840"/>
    </source>
</evidence>
<feature type="domain" description="Helicase ATP-binding" evidence="9">
    <location>
        <begin position="54"/>
        <end position="224"/>
    </location>
</feature>
<name>A0A481ZAJ0_9VIRU</name>
<keyword evidence="2" id="KW-0547">Nucleotide-binding</keyword>
<reference evidence="12" key="1">
    <citation type="journal article" date="2019" name="MBio">
        <title>Virus Genomes from Deep Sea Sediments Expand the Ocean Megavirome and Support Independent Origins of Viral Gigantism.</title>
        <authorList>
            <person name="Backstrom D."/>
            <person name="Yutin N."/>
            <person name="Jorgensen S.L."/>
            <person name="Dharamshi J."/>
            <person name="Homa F."/>
            <person name="Zaremba-Niedwiedzka K."/>
            <person name="Spang A."/>
            <person name="Wolf Y.I."/>
            <person name="Koonin E.V."/>
            <person name="Ettema T.J."/>
        </authorList>
    </citation>
    <scope>NUCLEOTIDE SEQUENCE</scope>
</reference>
<dbReference type="GO" id="GO:0005524">
    <property type="term" value="F:ATP binding"/>
    <property type="evidence" value="ECO:0007669"/>
    <property type="project" value="UniProtKB-KW"/>
</dbReference>
<dbReference type="EC" id="3.6.4.13" evidence="1"/>
<evidence type="ECO:0000256" key="4">
    <source>
        <dbReference type="ARBA" id="ARBA00022806"/>
    </source>
</evidence>
<dbReference type="GO" id="GO:0003724">
    <property type="term" value="F:RNA helicase activity"/>
    <property type="evidence" value="ECO:0007669"/>
    <property type="project" value="UniProtKB-EC"/>
</dbReference>